<proteinExistence type="predicted"/>
<evidence type="ECO:0000313" key="2">
    <source>
        <dbReference type="Proteomes" id="UP001055091"/>
    </source>
</evidence>
<dbReference type="EMBL" id="BQNJ01000002">
    <property type="protein sequence ID" value="GKH04016.1"/>
    <property type="molecule type" value="Genomic_DNA"/>
</dbReference>
<name>A0AA37N9X7_9FIRM</name>
<organism evidence="1 2">
    <name type="scientific">Hungatella hathewayi</name>
    <dbReference type="NCBI Taxonomy" id="154046"/>
    <lineage>
        <taxon>Bacteria</taxon>
        <taxon>Bacillati</taxon>
        <taxon>Bacillota</taxon>
        <taxon>Clostridia</taxon>
        <taxon>Lachnospirales</taxon>
        <taxon>Lachnospiraceae</taxon>
        <taxon>Hungatella</taxon>
    </lineage>
</organism>
<gene>
    <name evidence="1" type="ORF">CE91St55_59970</name>
</gene>
<dbReference type="RefSeq" id="WP_148511148.1">
    <property type="nucleotide sequence ID" value="NZ_BQNJ01000002.1"/>
</dbReference>
<dbReference type="AlphaFoldDB" id="A0AA37N9X7"/>
<comment type="caution">
    <text evidence="1">The sequence shown here is derived from an EMBL/GenBank/DDBJ whole genome shotgun (WGS) entry which is preliminary data.</text>
</comment>
<protein>
    <recommendedName>
        <fullName evidence="3">Transposase IS116/IS110/IS902 family protein</fullName>
    </recommendedName>
</protein>
<evidence type="ECO:0000313" key="1">
    <source>
        <dbReference type="EMBL" id="GKH04016.1"/>
    </source>
</evidence>
<dbReference type="Proteomes" id="UP001055091">
    <property type="component" value="Unassembled WGS sequence"/>
</dbReference>
<evidence type="ECO:0008006" key="3">
    <source>
        <dbReference type="Google" id="ProtNLM"/>
    </source>
</evidence>
<reference evidence="1" key="1">
    <citation type="submission" date="2022-01" db="EMBL/GenBank/DDBJ databases">
        <title>Novel bile acid biosynthetic pathways are enriched in the microbiome of centenarians.</title>
        <authorList>
            <person name="Sato Y."/>
            <person name="Atarashi K."/>
            <person name="Plichta R.D."/>
            <person name="Arai Y."/>
            <person name="Sasajima S."/>
            <person name="Kearney M.S."/>
            <person name="Suda W."/>
            <person name="Takeshita K."/>
            <person name="Sasaki T."/>
            <person name="Okamoto S."/>
            <person name="Skelly N.A."/>
            <person name="Okamura Y."/>
            <person name="Vlamakis H."/>
            <person name="Li Y."/>
            <person name="Tanoue T."/>
            <person name="Takei H."/>
            <person name="Nittono H."/>
            <person name="Narushima S."/>
            <person name="Irie J."/>
            <person name="Itoh H."/>
            <person name="Moriya K."/>
            <person name="Sugiura Y."/>
            <person name="Suematsu M."/>
            <person name="Moritoki N."/>
            <person name="Shibata S."/>
            <person name="Littman R.D."/>
            <person name="Fischbach A.M."/>
            <person name="Uwamino Y."/>
            <person name="Inoue T."/>
            <person name="Honda A."/>
            <person name="Hattori M."/>
            <person name="Murai T."/>
            <person name="Xavier J.R."/>
            <person name="Hirose N."/>
            <person name="Honda K."/>
        </authorList>
    </citation>
    <scope>NUCLEOTIDE SEQUENCE</scope>
    <source>
        <strain evidence="1">CE91-St55</strain>
    </source>
</reference>
<sequence>MVISGGKVSDGPCGGFKELHKYYTTRTDNLLKKMQSLIVIACKFLRILYNVLKNGTAYDPKKMLMDIRRAEKKEVAAT</sequence>
<accession>A0AA37N9X7</accession>